<dbReference type="SUPFAM" id="SSF56219">
    <property type="entry name" value="DNase I-like"/>
    <property type="match status" value="1"/>
</dbReference>
<accession>A0A8B6FJY3</accession>
<feature type="compositionally biased region" description="Polar residues" evidence="5">
    <location>
        <begin position="421"/>
        <end position="432"/>
    </location>
</feature>
<feature type="compositionally biased region" description="Polar residues" evidence="5">
    <location>
        <begin position="194"/>
        <end position="205"/>
    </location>
</feature>
<dbReference type="GO" id="GO:0003824">
    <property type="term" value="F:catalytic activity"/>
    <property type="evidence" value="ECO:0007669"/>
    <property type="project" value="InterPro"/>
</dbReference>
<dbReference type="InterPro" id="IPR013083">
    <property type="entry name" value="Znf_RING/FYVE/PHD"/>
</dbReference>
<dbReference type="GO" id="GO:0008270">
    <property type="term" value="F:zinc ion binding"/>
    <property type="evidence" value="ECO:0007669"/>
    <property type="project" value="UniProtKB-KW"/>
</dbReference>
<feature type="domain" description="PHD-type" evidence="6">
    <location>
        <begin position="244"/>
        <end position="300"/>
    </location>
</feature>
<comment type="caution">
    <text evidence="7">The sequence shown here is derived from an EMBL/GenBank/DDBJ whole genome shotgun (WGS) entry which is preliminary data.</text>
</comment>
<feature type="region of interest" description="Disordered" evidence="5">
    <location>
        <begin position="419"/>
        <end position="446"/>
    </location>
</feature>
<protein>
    <recommendedName>
        <fullName evidence="6">PHD-type domain-containing protein</fullName>
    </recommendedName>
</protein>
<evidence type="ECO:0000256" key="5">
    <source>
        <dbReference type="SAM" id="MobiDB-lite"/>
    </source>
</evidence>
<proteinExistence type="predicted"/>
<evidence type="ECO:0000256" key="1">
    <source>
        <dbReference type="ARBA" id="ARBA00022723"/>
    </source>
</evidence>
<feature type="region of interest" description="Disordered" evidence="5">
    <location>
        <begin position="656"/>
        <end position="676"/>
    </location>
</feature>
<keyword evidence="8" id="KW-1185">Reference proteome</keyword>
<evidence type="ECO:0000256" key="2">
    <source>
        <dbReference type="ARBA" id="ARBA00022771"/>
    </source>
</evidence>
<keyword evidence="1" id="KW-0479">Metal-binding</keyword>
<dbReference type="PROSITE" id="PS50016">
    <property type="entry name" value="ZF_PHD_2"/>
    <property type="match status" value="1"/>
</dbReference>
<reference evidence="7" key="1">
    <citation type="submission" date="2018-11" db="EMBL/GenBank/DDBJ databases">
        <authorList>
            <person name="Alioto T."/>
            <person name="Alioto T."/>
        </authorList>
    </citation>
    <scope>NUCLEOTIDE SEQUENCE</scope>
</reference>
<evidence type="ECO:0000313" key="8">
    <source>
        <dbReference type="Proteomes" id="UP000596742"/>
    </source>
</evidence>
<dbReference type="AlphaFoldDB" id="A0A8B6FJY3"/>
<dbReference type="OrthoDB" id="6175828at2759"/>
<evidence type="ECO:0000259" key="6">
    <source>
        <dbReference type="PROSITE" id="PS50016"/>
    </source>
</evidence>
<dbReference type="Gene3D" id="3.30.40.10">
    <property type="entry name" value="Zinc/RING finger domain, C3HC4 (zinc finger)"/>
    <property type="match status" value="1"/>
</dbReference>
<dbReference type="Pfam" id="PF03372">
    <property type="entry name" value="Exo_endo_phos"/>
    <property type="match status" value="1"/>
</dbReference>
<dbReference type="InterPro" id="IPR005135">
    <property type="entry name" value="Endo/exonuclease/phosphatase"/>
</dbReference>
<gene>
    <name evidence="7" type="ORF">MGAL_10B020684</name>
</gene>
<name>A0A8B6FJY3_MYTGA</name>
<dbReference type="SUPFAM" id="SSF57903">
    <property type="entry name" value="FYVE/PHD zinc finger"/>
    <property type="match status" value="1"/>
</dbReference>
<dbReference type="Proteomes" id="UP000596742">
    <property type="component" value="Unassembled WGS sequence"/>
</dbReference>
<dbReference type="EMBL" id="UYJE01006897">
    <property type="protein sequence ID" value="VDI49964.1"/>
    <property type="molecule type" value="Genomic_DNA"/>
</dbReference>
<dbReference type="InterPro" id="IPR036691">
    <property type="entry name" value="Endo/exonu/phosph_ase_sf"/>
</dbReference>
<evidence type="ECO:0000313" key="7">
    <source>
        <dbReference type="EMBL" id="VDI49964.1"/>
    </source>
</evidence>
<sequence>MAASIALTKPARRVTPREVYTPSKSEMNMNYRLNERKALFKKVEATKRHFNVEIQLKRGTLVMTYSPAAYEIYKQAIYEYYDNSTTKSYTRTDKTSATDSKALRKAIVEESLSVKCKNSGDRRQQYRINMFNTTSKMDINGRSYQAFIEHDLPQIIKTIKMDGVDEINSKIMELCESVIENIDTCRTKVEIRSNNETPNMTTSPNKKTKKESRKEINTPQTTDGCAVAIYDKSSNNIINTNTSHILCPICEKNVVDGDSIECSTCNMWIHKECSYLSNKQFLKQTSNENMVYKCVLCDNLDLDCKENSMFIPEMDMDREGTYTPLDLSIDNYEEDTNIETNHVSSDNIQEQDDEDHACVNDLKTTHEHLKDISILNDETFAKSTIIETPKANSKKSDETIVKTVLVQHIPTVQEPRIVGDLQQSPNAQTSQKVRAKKAKKKDTNQQDEQIAAFKARIIILEEQNKDFSNTINILHKKRCISTAEERTNLIHPHNDEQMHSMNYRMQKLEDTVSNKLNVMDIEMQHRLHVNELNMKHLIEINELKTKINTLSQGYGQHPPVQQTPNYTNAPWAPPVQQTLNYANVPPTMQNMHGYYQNLRTPGYSNILPQTLYNQIIRPPPYVQPGFIRPAAPITTHQTITPVLPQQNINRLMHEKTTNNNMPTIPDNRTRPSLHKQRDEKEIVIGTLNVQNAISNQLYVNQVLKKCDILCIQEHWLYTFEKDKLNDFSSFHNVEAKSVDDRADTEIFIKNRGYGGVAVFWRNDLDHAIKFMPDGNERTTVLLFNIKERPLCIINNYMPSENKNSDEQYKDNLCQLEEIIDKYQKDYDILICGDMNASLVRNNGARDSTFRKFKDENQLLLVENFPNKNTFYHHNGLYKSQIDYFLHKSNFGMLDYKVEILDMEPLNVSDHTIVYATIQAEVVRTKRKTTKVI</sequence>
<keyword evidence="3" id="KW-0862">Zinc</keyword>
<dbReference type="Gene3D" id="3.60.10.10">
    <property type="entry name" value="Endonuclease/exonuclease/phosphatase"/>
    <property type="match status" value="1"/>
</dbReference>
<keyword evidence="2 4" id="KW-0863">Zinc-finger</keyword>
<organism evidence="7 8">
    <name type="scientific">Mytilus galloprovincialis</name>
    <name type="common">Mediterranean mussel</name>
    <dbReference type="NCBI Taxonomy" id="29158"/>
    <lineage>
        <taxon>Eukaryota</taxon>
        <taxon>Metazoa</taxon>
        <taxon>Spiralia</taxon>
        <taxon>Lophotrochozoa</taxon>
        <taxon>Mollusca</taxon>
        <taxon>Bivalvia</taxon>
        <taxon>Autobranchia</taxon>
        <taxon>Pteriomorphia</taxon>
        <taxon>Mytilida</taxon>
        <taxon>Mytiloidea</taxon>
        <taxon>Mytilidae</taxon>
        <taxon>Mytilinae</taxon>
        <taxon>Mytilus</taxon>
    </lineage>
</organism>
<evidence type="ECO:0000256" key="4">
    <source>
        <dbReference type="PROSITE-ProRule" id="PRU00146"/>
    </source>
</evidence>
<evidence type="ECO:0000256" key="3">
    <source>
        <dbReference type="ARBA" id="ARBA00022833"/>
    </source>
</evidence>
<feature type="region of interest" description="Disordered" evidence="5">
    <location>
        <begin position="193"/>
        <end position="219"/>
    </location>
</feature>
<dbReference type="InterPro" id="IPR011011">
    <property type="entry name" value="Znf_FYVE_PHD"/>
</dbReference>
<dbReference type="InterPro" id="IPR019787">
    <property type="entry name" value="Znf_PHD-finger"/>
</dbReference>